<reference evidence="5" key="1">
    <citation type="submission" date="2017-01" db="EMBL/GenBank/DDBJ databases">
        <authorList>
            <person name="Varghese N."/>
            <person name="Submissions S."/>
        </authorList>
    </citation>
    <scope>NUCLEOTIDE SEQUENCE [LARGE SCALE GENOMIC DNA]</scope>
    <source>
        <strain evidence="5">DSM 22306</strain>
    </source>
</reference>
<dbReference type="SUPFAM" id="SSF50022">
    <property type="entry name" value="ISP domain"/>
    <property type="match status" value="1"/>
</dbReference>
<protein>
    <submittedName>
        <fullName evidence="4">Nitrite reductase (NADH) large subunit/nitrite reductase (NADH) small subunit</fullName>
    </submittedName>
</protein>
<sequence length="112" mass="12607">MTKQPEWIDLCSINDLVANSGVCALLKEEQIALFYLPSEQKVYAVGQHDPFGKANVMSRGIIGSKEDQLFVASPLYKQHFLLEDGRCLEDETVSLPVWKTQIVNDRVMIHTG</sequence>
<proteinExistence type="predicted"/>
<dbReference type="AlphaFoldDB" id="A0A1N7L3H3"/>
<dbReference type="Proteomes" id="UP000185999">
    <property type="component" value="Unassembled WGS sequence"/>
</dbReference>
<organism evidence="4 5">
    <name type="scientific">Neptunomonas antarctica</name>
    <dbReference type="NCBI Taxonomy" id="619304"/>
    <lineage>
        <taxon>Bacteria</taxon>
        <taxon>Pseudomonadati</taxon>
        <taxon>Pseudomonadota</taxon>
        <taxon>Gammaproteobacteria</taxon>
        <taxon>Oceanospirillales</taxon>
        <taxon>Oceanospirillaceae</taxon>
        <taxon>Neptunomonas</taxon>
    </lineage>
</organism>
<dbReference type="STRING" id="619304.SAMN05421760_103196"/>
<dbReference type="GO" id="GO:0051537">
    <property type="term" value="F:2 iron, 2 sulfur cluster binding"/>
    <property type="evidence" value="ECO:0007669"/>
    <property type="project" value="InterPro"/>
</dbReference>
<dbReference type="RefSeq" id="WP_054340541.1">
    <property type="nucleotide sequence ID" value="NZ_FTOE01000003.1"/>
</dbReference>
<gene>
    <name evidence="4" type="ORF">SAMN05421760_103196</name>
</gene>
<keyword evidence="2" id="KW-0534">Nitrate assimilation</keyword>
<dbReference type="PANTHER" id="PTHR40562">
    <property type="match status" value="1"/>
</dbReference>
<evidence type="ECO:0000313" key="4">
    <source>
        <dbReference type="EMBL" id="SIS68306.1"/>
    </source>
</evidence>
<feature type="domain" description="Rieske-like [2Fe-2S]" evidence="3">
    <location>
        <begin position="6"/>
        <end position="109"/>
    </location>
</feature>
<dbReference type="OrthoDB" id="516687at2"/>
<dbReference type="InterPro" id="IPR036922">
    <property type="entry name" value="Rieske_2Fe-2S_sf"/>
</dbReference>
<dbReference type="GO" id="GO:0008942">
    <property type="term" value="F:nitrite reductase [NAD(P)H] activity"/>
    <property type="evidence" value="ECO:0007669"/>
    <property type="project" value="InterPro"/>
</dbReference>
<evidence type="ECO:0000259" key="3">
    <source>
        <dbReference type="Pfam" id="PF13806"/>
    </source>
</evidence>
<evidence type="ECO:0000256" key="1">
    <source>
        <dbReference type="ARBA" id="ARBA00023002"/>
    </source>
</evidence>
<dbReference type="PANTHER" id="PTHR40562:SF1">
    <property type="entry name" value="NITRITE REDUCTASE (NADH) SMALL SUBUNIT"/>
    <property type="match status" value="1"/>
</dbReference>
<keyword evidence="5" id="KW-1185">Reference proteome</keyword>
<evidence type="ECO:0000313" key="5">
    <source>
        <dbReference type="Proteomes" id="UP000185999"/>
    </source>
</evidence>
<dbReference type="InterPro" id="IPR012748">
    <property type="entry name" value="Rieske-like_NirD"/>
</dbReference>
<accession>A0A1N7L3H3</accession>
<dbReference type="PROSITE" id="PS51300">
    <property type="entry name" value="NIRD"/>
    <property type="match status" value="1"/>
</dbReference>
<dbReference type="Pfam" id="PF13806">
    <property type="entry name" value="Rieske_2"/>
    <property type="match status" value="1"/>
</dbReference>
<dbReference type="GO" id="GO:0042128">
    <property type="term" value="P:nitrate assimilation"/>
    <property type="evidence" value="ECO:0007669"/>
    <property type="project" value="UniProtKB-KW"/>
</dbReference>
<dbReference type="CDD" id="cd03529">
    <property type="entry name" value="Rieske_NirD"/>
    <property type="match status" value="1"/>
</dbReference>
<dbReference type="EMBL" id="FTOE01000003">
    <property type="protein sequence ID" value="SIS68306.1"/>
    <property type="molecule type" value="Genomic_DNA"/>
</dbReference>
<evidence type="ECO:0000256" key="2">
    <source>
        <dbReference type="ARBA" id="ARBA00023063"/>
    </source>
</evidence>
<name>A0A1N7L3H3_9GAMM</name>
<dbReference type="InterPro" id="IPR017881">
    <property type="entry name" value="NirD"/>
</dbReference>
<keyword evidence="1" id="KW-0560">Oxidoreductase</keyword>
<dbReference type="Gene3D" id="2.102.10.10">
    <property type="entry name" value="Rieske [2Fe-2S] iron-sulphur domain"/>
    <property type="match status" value="1"/>
</dbReference>
<dbReference type="NCBIfam" id="TIGR02378">
    <property type="entry name" value="nirD_assim_sml"/>
    <property type="match status" value="1"/>
</dbReference>